<name>A0ABM1Q0M1_DROAR</name>
<sequence>MNMQLNEFDTVMEQIGFGKVHCYIMLTLGLLQMLTIHETMGMGIIAPSALFWASYVLLTSGAILRIKWVVDGFYYTLYQLVYLLLVPAL</sequence>
<organism evidence="2 3">
    <name type="scientific">Drosophila arizonae</name>
    <name type="common">Fruit fly</name>
    <dbReference type="NCBI Taxonomy" id="7263"/>
    <lineage>
        <taxon>Eukaryota</taxon>
        <taxon>Metazoa</taxon>
        <taxon>Ecdysozoa</taxon>
        <taxon>Arthropoda</taxon>
        <taxon>Hexapoda</taxon>
        <taxon>Insecta</taxon>
        <taxon>Pterygota</taxon>
        <taxon>Neoptera</taxon>
        <taxon>Endopterygota</taxon>
        <taxon>Diptera</taxon>
        <taxon>Brachycera</taxon>
        <taxon>Muscomorpha</taxon>
        <taxon>Ephydroidea</taxon>
        <taxon>Drosophilidae</taxon>
        <taxon>Drosophila</taxon>
    </lineage>
</organism>
<protein>
    <submittedName>
        <fullName evidence="3">Uncharacterized protein LOC108620617 isoform X3</fullName>
    </submittedName>
</protein>
<dbReference type="RefSeq" id="XP_017873007.1">
    <property type="nucleotide sequence ID" value="XM_018017518.1"/>
</dbReference>
<evidence type="ECO:0000313" key="3">
    <source>
        <dbReference type="RefSeq" id="XP_017873007.1"/>
    </source>
</evidence>
<keyword evidence="1" id="KW-0472">Membrane</keyword>
<dbReference type="GeneID" id="108620617"/>
<proteinExistence type="predicted"/>
<keyword evidence="1" id="KW-1133">Transmembrane helix</keyword>
<keyword evidence="1" id="KW-0812">Transmembrane</keyword>
<feature type="transmembrane region" description="Helical" evidence="1">
    <location>
        <begin position="20"/>
        <end position="37"/>
    </location>
</feature>
<accession>A0ABM1Q0M1</accession>
<dbReference type="Proteomes" id="UP000694904">
    <property type="component" value="Unplaced"/>
</dbReference>
<keyword evidence="2" id="KW-1185">Reference proteome</keyword>
<evidence type="ECO:0000313" key="2">
    <source>
        <dbReference type="Proteomes" id="UP000694904"/>
    </source>
</evidence>
<gene>
    <name evidence="3" type="primary">LOC108620617</name>
</gene>
<evidence type="ECO:0000256" key="1">
    <source>
        <dbReference type="SAM" id="Phobius"/>
    </source>
</evidence>
<reference evidence="3" key="1">
    <citation type="submission" date="2025-08" db="UniProtKB">
        <authorList>
            <consortium name="RefSeq"/>
        </authorList>
    </citation>
    <scope>IDENTIFICATION</scope>
    <source>
        <tissue evidence="3">Whole organism</tissue>
    </source>
</reference>
<feature type="transmembrane region" description="Helical" evidence="1">
    <location>
        <begin position="49"/>
        <end position="66"/>
    </location>
</feature>